<dbReference type="Proteomes" id="UP000092993">
    <property type="component" value="Unassembled WGS sequence"/>
</dbReference>
<keyword evidence="2" id="KW-1185">Reference proteome</keyword>
<dbReference type="AlphaFoldDB" id="A0A1C7M9W3"/>
<gene>
    <name evidence="1" type="ORF">A0H81_06579</name>
</gene>
<feature type="non-terminal residue" evidence="1">
    <location>
        <position position="1"/>
    </location>
</feature>
<evidence type="ECO:0000313" key="1">
    <source>
        <dbReference type="EMBL" id="OBZ73705.1"/>
    </source>
</evidence>
<proteinExistence type="predicted"/>
<dbReference type="PANTHER" id="PTHR31912:SF34">
    <property type="entry name" value="NOTOCHORD-RELATED PROTEIN"/>
    <property type="match status" value="1"/>
</dbReference>
<organism evidence="1 2">
    <name type="scientific">Grifola frondosa</name>
    <name type="common">Maitake</name>
    <name type="synonym">Polyporus frondosus</name>
    <dbReference type="NCBI Taxonomy" id="5627"/>
    <lineage>
        <taxon>Eukaryota</taxon>
        <taxon>Fungi</taxon>
        <taxon>Dikarya</taxon>
        <taxon>Basidiomycota</taxon>
        <taxon>Agaricomycotina</taxon>
        <taxon>Agaricomycetes</taxon>
        <taxon>Polyporales</taxon>
        <taxon>Grifolaceae</taxon>
        <taxon>Grifola</taxon>
    </lineage>
</organism>
<protein>
    <submittedName>
        <fullName evidence="1">Uncharacterized protein</fullName>
    </submittedName>
</protein>
<sequence length="237" mass="27061">LFNAYKKKCGTPSKQAALDAKCGESKVHLFKSICKGLDAHQDTPVEILHVVLLGFIKYMWRDLVQNQLKDKDDKKALLISPLTSFDVSGLNISPLAGRTLVQYSGSLTGHNFWAIAQAAPFVIYDLVARDCFDTWIALSKLVPLIWQPEIREITVHVETIEKEIQHFLLCAARWTSCWFNKPKFHIFVHLPEHIWQFVPSILFATEAFESFNVVIRAKNVHFNRQAPSRNIARAFAQ</sequence>
<dbReference type="STRING" id="5627.A0A1C7M9W3"/>
<comment type="caution">
    <text evidence="1">The sequence shown here is derived from an EMBL/GenBank/DDBJ whole genome shotgun (WGS) entry which is preliminary data.</text>
</comment>
<feature type="non-terminal residue" evidence="1">
    <location>
        <position position="237"/>
    </location>
</feature>
<dbReference type="OrthoDB" id="2506088at2759"/>
<evidence type="ECO:0000313" key="2">
    <source>
        <dbReference type="Proteomes" id="UP000092993"/>
    </source>
</evidence>
<dbReference type="PANTHER" id="PTHR31912">
    <property type="entry name" value="IP13529P"/>
    <property type="match status" value="1"/>
</dbReference>
<reference evidence="1 2" key="1">
    <citation type="submission" date="2016-03" db="EMBL/GenBank/DDBJ databases">
        <title>Whole genome sequencing of Grifola frondosa 9006-11.</title>
        <authorList>
            <person name="Min B."/>
            <person name="Park H."/>
            <person name="Kim J.-G."/>
            <person name="Cho H."/>
            <person name="Oh Y.-L."/>
            <person name="Kong W.-S."/>
            <person name="Choi I.-G."/>
        </authorList>
    </citation>
    <scope>NUCLEOTIDE SEQUENCE [LARGE SCALE GENOMIC DNA]</scope>
    <source>
        <strain evidence="1 2">9006-11</strain>
    </source>
</reference>
<dbReference type="OMA" id="FEPEYIC"/>
<accession>A0A1C7M9W3</accession>
<dbReference type="EMBL" id="LUGG01000006">
    <property type="protein sequence ID" value="OBZ73705.1"/>
    <property type="molecule type" value="Genomic_DNA"/>
</dbReference>
<name>A0A1C7M9W3_GRIFR</name>